<dbReference type="GO" id="GO:0005744">
    <property type="term" value="C:TIM23 mitochondrial import inner membrane translocase complex"/>
    <property type="evidence" value="ECO:0007669"/>
    <property type="project" value="UniProtKB-UniRule"/>
</dbReference>
<gene>
    <name evidence="11" type="ORF">INT43_005276</name>
</gene>
<dbReference type="Pfam" id="PF08294">
    <property type="entry name" value="TIM21"/>
    <property type="match status" value="1"/>
</dbReference>
<accession>A0A8H7U7D3</accession>
<evidence type="ECO:0000256" key="9">
    <source>
        <dbReference type="ARBA" id="ARBA00023136"/>
    </source>
</evidence>
<keyword evidence="8 10" id="KW-0496">Mitochondrion</keyword>
<comment type="similarity">
    <text evidence="2 10">Belongs to the TIM21 family.</text>
</comment>
<dbReference type="InterPro" id="IPR038552">
    <property type="entry name" value="Tim21_IMS_sf"/>
</dbReference>
<dbReference type="AlphaFoldDB" id="A0A8H7U7D3"/>
<proteinExistence type="inferred from homology"/>
<comment type="subunit">
    <text evidence="10">Component of the TIM23 complex.</text>
</comment>
<dbReference type="Proteomes" id="UP000654370">
    <property type="component" value="Unassembled WGS sequence"/>
</dbReference>
<dbReference type="PANTHER" id="PTHR13032:SF6">
    <property type="entry name" value="MITOCHONDRIAL IMPORT INNER MEMBRANE TRANSLOCASE SUBUNIT TIM21"/>
    <property type="match status" value="1"/>
</dbReference>
<organism evidence="11 12">
    <name type="scientific">Mortierella isabellina</name>
    <name type="common">Filamentous fungus</name>
    <name type="synonym">Umbelopsis isabellina</name>
    <dbReference type="NCBI Taxonomy" id="91625"/>
    <lineage>
        <taxon>Eukaryota</taxon>
        <taxon>Fungi</taxon>
        <taxon>Fungi incertae sedis</taxon>
        <taxon>Mucoromycota</taxon>
        <taxon>Mucoromycotina</taxon>
        <taxon>Umbelopsidomycetes</taxon>
        <taxon>Umbelopsidales</taxon>
        <taxon>Umbelopsidaceae</taxon>
        <taxon>Umbelopsis</taxon>
    </lineage>
</organism>
<evidence type="ECO:0000256" key="1">
    <source>
        <dbReference type="ARBA" id="ARBA00004434"/>
    </source>
</evidence>
<evidence type="ECO:0000256" key="7">
    <source>
        <dbReference type="ARBA" id="ARBA00022989"/>
    </source>
</evidence>
<keyword evidence="12" id="KW-1185">Reference proteome</keyword>
<protein>
    <recommendedName>
        <fullName evidence="3 10">Mitochondrial import inner membrane translocase subunit Tim21</fullName>
    </recommendedName>
</protein>
<evidence type="ECO:0000256" key="10">
    <source>
        <dbReference type="RuleBase" id="RU367142"/>
    </source>
</evidence>
<name>A0A8H7U7D3_MORIS</name>
<dbReference type="GO" id="GO:0030150">
    <property type="term" value="P:protein import into mitochondrial matrix"/>
    <property type="evidence" value="ECO:0007669"/>
    <property type="project" value="UniProtKB-UniRule"/>
</dbReference>
<evidence type="ECO:0000256" key="6">
    <source>
        <dbReference type="ARBA" id="ARBA00022946"/>
    </source>
</evidence>
<evidence type="ECO:0000256" key="8">
    <source>
        <dbReference type="ARBA" id="ARBA00023128"/>
    </source>
</evidence>
<comment type="caution">
    <text evidence="11">The sequence shown here is derived from an EMBL/GenBank/DDBJ whole genome shotgun (WGS) entry which is preliminary data.</text>
</comment>
<evidence type="ECO:0000313" key="11">
    <source>
        <dbReference type="EMBL" id="KAG2173856.1"/>
    </source>
</evidence>
<keyword evidence="10" id="KW-0813">Transport</keyword>
<evidence type="ECO:0000256" key="2">
    <source>
        <dbReference type="ARBA" id="ARBA00010867"/>
    </source>
</evidence>
<evidence type="ECO:0000256" key="5">
    <source>
        <dbReference type="ARBA" id="ARBA00022792"/>
    </source>
</evidence>
<dbReference type="EMBL" id="JAEPQZ010000014">
    <property type="protein sequence ID" value="KAG2173856.1"/>
    <property type="molecule type" value="Genomic_DNA"/>
</dbReference>
<dbReference type="OrthoDB" id="436405at2759"/>
<keyword evidence="10" id="KW-0653">Protein transport</keyword>
<dbReference type="PANTHER" id="PTHR13032">
    <property type="entry name" value="MITOCHONDRIAL IMPORT INNER MEMBRANE TRANSLOCASE SUBUNIT TIM21"/>
    <property type="match status" value="1"/>
</dbReference>
<evidence type="ECO:0000313" key="12">
    <source>
        <dbReference type="Proteomes" id="UP000654370"/>
    </source>
</evidence>
<dbReference type="Gene3D" id="3.10.450.320">
    <property type="entry name" value="Mitochondrial import inner membrane translocase subunit Tim21"/>
    <property type="match status" value="1"/>
</dbReference>
<evidence type="ECO:0000256" key="3">
    <source>
        <dbReference type="ARBA" id="ARBA00020726"/>
    </source>
</evidence>
<comment type="function">
    <text evidence="10">Essential component of the TIM23 complex, a complex that mediates the translocation of transit peptide-containing proteins across the mitochondrial inner membrane.</text>
</comment>
<keyword evidence="4" id="KW-0812">Transmembrane</keyword>
<keyword evidence="10" id="KW-0811">Translocation</keyword>
<reference evidence="11" key="1">
    <citation type="submission" date="2020-12" db="EMBL/GenBank/DDBJ databases">
        <title>Metabolic potential, ecology and presence of endohyphal bacteria is reflected in genomic diversity of Mucoromycotina.</title>
        <authorList>
            <person name="Muszewska A."/>
            <person name="Okrasinska A."/>
            <person name="Steczkiewicz K."/>
            <person name="Drgas O."/>
            <person name="Orlowska M."/>
            <person name="Perlinska-Lenart U."/>
            <person name="Aleksandrzak-Piekarczyk T."/>
            <person name="Szatraj K."/>
            <person name="Zielenkiewicz U."/>
            <person name="Pilsyk S."/>
            <person name="Malc E."/>
            <person name="Mieczkowski P."/>
            <person name="Kruszewska J.S."/>
            <person name="Biernat P."/>
            <person name="Pawlowska J."/>
        </authorList>
    </citation>
    <scope>NUCLEOTIDE SEQUENCE</scope>
    <source>
        <strain evidence="11">WA0000067209</strain>
    </source>
</reference>
<keyword evidence="9" id="KW-0472">Membrane</keyword>
<keyword evidence="7" id="KW-1133">Transmembrane helix</keyword>
<dbReference type="FunFam" id="3.10.450.320:FF:000002">
    <property type="entry name" value="Mitochondrial import inner membrane translocase subunit tim21"/>
    <property type="match status" value="1"/>
</dbReference>
<dbReference type="InterPro" id="IPR013261">
    <property type="entry name" value="Tim21"/>
</dbReference>
<sequence>MPNPMLRQAVIPVVRANLVRSQKRAFTVGRPCMATNEGRRSALISQQTAKEWKDLTTPQKVVAATKTSVNMGLIAAGVAVTGTILYYVGSELFGSQSSTHVFSNALDRVRQHEELSAILGTPIKGHGEPSRSRGRRNRRIMHQLAEDTEGREHMLMRFYVEGPDNEGTCIVNMIKGDNGKWDFKQLYVDVPGQGYPSRRIYVEGSPDLSKGQR</sequence>
<evidence type="ECO:0000256" key="4">
    <source>
        <dbReference type="ARBA" id="ARBA00022692"/>
    </source>
</evidence>
<comment type="subcellular location">
    <subcellularLocation>
        <location evidence="1 10">Mitochondrion inner membrane</location>
        <topology evidence="1 10">Single-pass membrane protein</topology>
    </subcellularLocation>
</comment>
<keyword evidence="6" id="KW-0809">Transit peptide</keyword>
<keyword evidence="5 10" id="KW-0999">Mitochondrion inner membrane</keyword>